<organism evidence="1">
    <name type="scientific">Chrysotila carterae</name>
    <name type="common">Marine alga</name>
    <name type="synonym">Syracosphaera carterae</name>
    <dbReference type="NCBI Taxonomy" id="13221"/>
    <lineage>
        <taxon>Eukaryota</taxon>
        <taxon>Haptista</taxon>
        <taxon>Haptophyta</taxon>
        <taxon>Prymnesiophyceae</taxon>
        <taxon>Isochrysidales</taxon>
        <taxon>Isochrysidaceae</taxon>
        <taxon>Chrysotila</taxon>
    </lineage>
</organism>
<dbReference type="Gene3D" id="3.40.50.300">
    <property type="entry name" value="P-loop containing nucleotide triphosphate hydrolases"/>
    <property type="match status" value="1"/>
</dbReference>
<gene>
    <name evidence="1" type="ORF">PCAR00345_LOCUS35303</name>
</gene>
<dbReference type="SUPFAM" id="SSF52540">
    <property type="entry name" value="P-loop containing nucleoside triphosphate hydrolases"/>
    <property type="match status" value="1"/>
</dbReference>
<dbReference type="EMBL" id="HBIZ01055235">
    <property type="protein sequence ID" value="CAE0782601.1"/>
    <property type="molecule type" value="Transcribed_RNA"/>
</dbReference>
<dbReference type="AlphaFoldDB" id="A0A7S4FA32"/>
<proteinExistence type="predicted"/>
<accession>A0A7S4FA32</accession>
<protein>
    <recommendedName>
        <fullName evidence="2">Sulfotransferase domain-containing protein</fullName>
    </recommendedName>
</protein>
<name>A0A7S4FA32_CHRCT</name>
<dbReference type="InterPro" id="IPR027417">
    <property type="entry name" value="P-loop_NTPase"/>
</dbReference>
<evidence type="ECO:0008006" key="2">
    <source>
        <dbReference type="Google" id="ProtNLM"/>
    </source>
</evidence>
<sequence length="318" mass="35645">MDYHNLMSSYIQANSSIANCMQQQHQSHRTTQAPHTAFDILGAEGAGHHAISSMDGSYFCSIGFNKSISGGCSGSGSFPSFGNWRRGHNIPPTKFMTPCSTILRQYDKYMVILRDPVDTFSSTLRRFWKLRHETDTLLGELQAHYEGWKHLSACVRQLPCDRTIFISYELLTSFPDTHASALSTFLGVHAADPKLRAWLQSLHGPGTTREVATKAVRAPASGWLPCKISTDLLWKLRNISGTWAHTKGEIVLPEQEWVNIERPASLVPYKGQLPSWAEQCRGGSDGDCLMAWRSSIRSWFDEHRLDVFPASHQTSDDC</sequence>
<evidence type="ECO:0000313" key="1">
    <source>
        <dbReference type="EMBL" id="CAE0782601.1"/>
    </source>
</evidence>
<reference evidence="1" key="1">
    <citation type="submission" date="2021-01" db="EMBL/GenBank/DDBJ databases">
        <authorList>
            <person name="Corre E."/>
            <person name="Pelletier E."/>
            <person name="Niang G."/>
            <person name="Scheremetjew M."/>
            <person name="Finn R."/>
            <person name="Kale V."/>
            <person name="Holt S."/>
            <person name="Cochrane G."/>
            <person name="Meng A."/>
            <person name="Brown T."/>
            <person name="Cohen L."/>
        </authorList>
    </citation>
    <scope>NUCLEOTIDE SEQUENCE</scope>
    <source>
        <strain evidence="1">CCMP645</strain>
    </source>
</reference>